<proteinExistence type="predicted"/>
<dbReference type="RefSeq" id="WP_309729643.1">
    <property type="nucleotide sequence ID" value="NZ_JAVDQA010000008.1"/>
</dbReference>
<keyword evidence="3" id="KW-1185">Reference proteome</keyword>
<dbReference type="EMBL" id="JAVDQA010000008">
    <property type="protein sequence ID" value="MDR6301833.1"/>
    <property type="molecule type" value="Genomic_DNA"/>
</dbReference>
<dbReference type="Proteomes" id="UP001257659">
    <property type="component" value="Unassembled WGS sequence"/>
</dbReference>
<accession>A0ABU1K890</accession>
<dbReference type="Pfam" id="PF09834">
    <property type="entry name" value="DUF2061"/>
    <property type="match status" value="2"/>
</dbReference>
<gene>
    <name evidence="2" type="ORF">GGR31_002505</name>
</gene>
<protein>
    <submittedName>
        <fullName evidence="2">Membrane protein</fullName>
    </submittedName>
</protein>
<evidence type="ECO:0000313" key="3">
    <source>
        <dbReference type="Proteomes" id="UP001257659"/>
    </source>
</evidence>
<feature type="domain" description="DUF2061" evidence="1">
    <location>
        <begin position="80"/>
        <end position="130"/>
    </location>
</feature>
<evidence type="ECO:0000313" key="2">
    <source>
        <dbReference type="EMBL" id="MDR6301833.1"/>
    </source>
</evidence>
<sequence>MSQQVSSKRHLAKTVTWRLVGTLDTMLISTILVGNPFTGIKIGFLETFSKMVLYYAHERVWVRVDLTKNDEFQKSKTRHITKAITWRFIGTLDTFLLSWFLTGNLIAGLKIGGVELITKPVLYYLHERIWYKSNYGIKRRCNE</sequence>
<evidence type="ECO:0000259" key="1">
    <source>
        <dbReference type="Pfam" id="PF09834"/>
    </source>
</evidence>
<feature type="domain" description="DUF2061" evidence="1">
    <location>
        <begin position="11"/>
        <end position="61"/>
    </location>
</feature>
<comment type="caution">
    <text evidence="2">The sequence shown here is derived from an EMBL/GenBank/DDBJ whole genome shotgun (WGS) entry which is preliminary data.</text>
</comment>
<organism evidence="2 3">
    <name type="scientific">Mesonia maritima</name>
    <dbReference type="NCBI Taxonomy" id="1793873"/>
    <lineage>
        <taxon>Bacteria</taxon>
        <taxon>Pseudomonadati</taxon>
        <taxon>Bacteroidota</taxon>
        <taxon>Flavobacteriia</taxon>
        <taxon>Flavobacteriales</taxon>
        <taxon>Flavobacteriaceae</taxon>
        <taxon>Mesonia</taxon>
    </lineage>
</organism>
<name>A0ABU1K890_9FLAO</name>
<reference evidence="2 3" key="1">
    <citation type="submission" date="2023-07" db="EMBL/GenBank/DDBJ databases">
        <title>Genomic Encyclopedia of Type Strains, Phase IV (KMG-IV): sequencing the most valuable type-strain genomes for metagenomic binning, comparative biology and taxonomic classification.</title>
        <authorList>
            <person name="Goeker M."/>
        </authorList>
    </citation>
    <scope>NUCLEOTIDE SEQUENCE [LARGE SCALE GENOMIC DNA]</scope>
    <source>
        <strain evidence="2 3">DSM 102814</strain>
    </source>
</reference>
<dbReference type="InterPro" id="IPR018638">
    <property type="entry name" value="DUF2061_membrane"/>
</dbReference>